<feature type="signal peptide" evidence="3">
    <location>
        <begin position="1"/>
        <end position="33"/>
    </location>
</feature>
<dbReference type="SUPFAM" id="SSF49313">
    <property type="entry name" value="Cadherin-like"/>
    <property type="match status" value="3"/>
</dbReference>
<keyword evidence="1" id="KW-0812">Transmembrane</keyword>
<dbReference type="GO" id="GO:0005886">
    <property type="term" value="C:plasma membrane"/>
    <property type="evidence" value="ECO:0007669"/>
    <property type="project" value="UniProtKB-SubCell"/>
</dbReference>
<keyword evidence="2" id="KW-1133">Transmembrane helix</keyword>
<evidence type="ECO:0000256" key="2">
    <source>
        <dbReference type="ARBA" id="ARBA00022989"/>
    </source>
</evidence>
<dbReference type="InterPro" id="IPR015919">
    <property type="entry name" value="Cadherin-like_sf"/>
</dbReference>
<dbReference type="InterPro" id="IPR002126">
    <property type="entry name" value="Cadherin-like_dom"/>
</dbReference>
<keyword evidence="6" id="KW-1185">Reference proteome</keyword>
<feature type="non-terminal residue" evidence="5">
    <location>
        <position position="555"/>
    </location>
</feature>
<dbReference type="CDD" id="cd11304">
    <property type="entry name" value="Cadherin_repeat"/>
    <property type="match status" value="3"/>
</dbReference>
<feature type="domain" description="Cadherin" evidence="4">
    <location>
        <begin position="439"/>
        <end position="513"/>
    </location>
</feature>
<evidence type="ECO:0000259" key="4">
    <source>
        <dbReference type="PROSITE" id="PS50268"/>
    </source>
</evidence>
<dbReference type="PANTHER" id="PTHR24026:SF126">
    <property type="entry name" value="PROTOCADHERIN FAT 4"/>
    <property type="match status" value="1"/>
</dbReference>
<dbReference type="AlphaFoldDB" id="A0A5C4MMT4"/>
<feature type="domain" description="Cadherin" evidence="4">
    <location>
        <begin position="211"/>
        <end position="301"/>
    </location>
</feature>
<dbReference type="PROSITE" id="PS50268">
    <property type="entry name" value="CADHERIN_2"/>
    <property type="match status" value="3"/>
</dbReference>
<dbReference type="PANTHER" id="PTHR24026">
    <property type="entry name" value="FAT ATYPICAL CADHERIN-RELATED"/>
    <property type="match status" value="1"/>
</dbReference>
<evidence type="ECO:0000313" key="5">
    <source>
        <dbReference type="EMBL" id="TNC45960.1"/>
    </source>
</evidence>
<dbReference type="Pfam" id="PF00028">
    <property type="entry name" value="Cadherin"/>
    <property type="match status" value="1"/>
</dbReference>
<protein>
    <submittedName>
        <fullName evidence="5">Cadherin repeat domain-containing protein</fullName>
    </submittedName>
</protein>
<dbReference type="EMBL" id="VDFU01000044">
    <property type="protein sequence ID" value="TNC45960.1"/>
    <property type="molecule type" value="Genomic_DNA"/>
</dbReference>
<feature type="chain" id="PRO_5023025606" evidence="3">
    <location>
        <begin position="34"/>
        <end position="555"/>
    </location>
</feature>
<dbReference type="OrthoDB" id="505641at2"/>
<dbReference type="PRINTS" id="PR00205">
    <property type="entry name" value="CADHERIN"/>
</dbReference>
<feature type="domain" description="Cadherin" evidence="4">
    <location>
        <begin position="330"/>
        <end position="407"/>
    </location>
</feature>
<organism evidence="5 6">
    <name type="scientific">Rubellimicrobium rubrum</name>
    <dbReference type="NCBI Taxonomy" id="2585369"/>
    <lineage>
        <taxon>Bacteria</taxon>
        <taxon>Pseudomonadati</taxon>
        <taxon>Pseudomonadota</taxon>
        <taxon>Alphaproteobacteria</taxon>
        <taxon>Rhodobacterales</taxon>
        <taxon>Roseobacteraceae</taxon>
        <taxon>Rubellimicrobium</taxon>
    </lineage>
</organism>
<dbReference type="GO" id="GO:0005509">
    <property type="term" value="F:calcium ion binding"/>
    <property type="evidence" value="ECO:0007669"/>
    <property type="project" value="InterPro"/>
</dbReference>
<accession>A0A5C4MMT4</accession>
<reference evidence="5 6" key="1">
    <citation type="submission" date="2019-06" db="EMBL/GenBank/DDBJ databases">
        <title>YIM 131921 draft genome.</title>
        <authorList>
            <person name="Jiang L."/>
        </authorList>
    </citation>
    <scope>NUCLEOTIDE SEQUENCE [LARGE SCALE GENOMIC DNA]</scope>
    <source>
        <strain evidence="5 6">YIM 131921</strain>
    </source>
</reference>
<evidence type="ECO:0000313" key="6">
    <source>
        <dbReference type="Proteomes" id="UP000305887"/>
    </source>
</evidence>
<keyword evidence="3" id="KW-0732">Signal</keyword>
<gene>
    <name evidence="5" type="ORF">FHG66_19775</name>
</gene>
<dbReference type="Gene3D" id="2.60.40.60">
    <property type="entry name" value="Cadherins"/>
    <property type="match status" value="3"/>
</dbReference>
<keyword evidence="2" id="KW-0472">Membrane</keyword>
<dbReference type="SMART" id="SM00112">
    <property type="entry name" value="CA"/>
    <property type="match status" value="3"/>
</dbReference>
<evidence type="ECO:0000256" key="1">
    <source>
        <dbReference type="ARBA" id="ARBA00022692"/>
    </source>
</evidence>
<name>A0A5C4MMT4_9RHOB</name>
<dbReference type="GO" id="GO:0007156">
    <property type="term" value="P:homophilic cell adhesion via plasma membrane adhesion molecules"/>
    <property type="evidence" value="ECO:0007669"/>
    <property type="project" value="InterPro"/>
</dbReference>
<comment type="caution">
    <text evidence="5">The sequence shown here is derived from an EMBL/GenBank/DDBJ whole genome shotgun (WGS) entry which is preliminary data.</text>
</comment>
<sequence>MSGDGTTVKHTGLRSVISASFLFLVSTASAVYAQSVSVPFPEGFIGTVGSSNNSATNIRIFSTLEIDRATFSQPSTSGQFTAQGNDIPGTLRLTFDDGTVIDVPGAINWRDTQGSTLDAFGFIPDPTNPARTITYGSSNQFSMTLDATSNYGLRIIGSSQAYSDGSSVSGNAATNGLLDALNSYLTTTRASGPQITGPSGTDGAATSAKTVNENQTAVATLTANRTVTWSIQGGTDAGKFTINPTTGALTFAAAPDFEAPNDSDVNNTYIVTILATDANGYTGQQTVTVTVADIDEAAPLITGPSGMPGATASAKSVIEGTTAVATLAANEPVTWSIVGGADQSKFTINASTGALTFVAAPDYETPTDSGTNNVYDLVVKAVDAASNASQQSVAVTVLDLDEVAPQITGPSGGAGAVASAKSVNEGTTTVATFTADEGVTWSITGGADAGKFAVNPATGALTFQMAPDFETPADSGANNVYDVVLTATDAANNTSTQAVAVTVLDLDDSAPVLAGPTTKSVPDNQTAVDTYTADEPVTWIIVGGADATKFSIHPS</sequence>
<evidence type="ECO:0000256" key="3">
    <source>
        <dbReference type="SAM" id="SignalP"/>
    </source>
</evidence>
<proteinExistence type="predicted"/>
<dbReference type="Proteomes" id="UP000305887">
    <property type="component" value="Unassembled WGS sequence"/>
</dbReference>